<organism evidence="1 2">
    <name type="scientific">Trypanosoma congolense (strain IL3000)</name>
    <dbReference type="NCBI Taxonomy" id="1068625"/>
    <lineage>
        <taxon>Eukaryota</taxon>
        <taxon>Discoba</taxon>
        <taxon>Euglenozoa</taxon>
        <taxon>Kinetoplastea</taxon>
        <taxon>Metakinetoplastina</taxon>
        <taxon>Trypanosomatida</taxon>
        <taxon>Trypanosomatidae</taxon>
        <taxon>Trypanosoma</taxon>
        <taxon>Nannomonas</taxon>
    </lineage>
</organism>
<accession>F9WJ69</accession>
<reference evidence="1 2" key="2">
    <citation type="journal article" date="2012" name="Proc. Natl. Acad. Sci. U.S.A.">
        <title>Antigenic diversity is generated by distinct evolutionary mechanisms in African trypanosome species.</title>
        <authorList>
            <person name="Jackson A.P."/>
            <person name="Berry A."/>
            <person name="Aslett M."/>
            <person name="Allison H.C."/>
            <person name="Burton P."/>
            <person name="Vavrova-Anderson J."/>
            <person name="Brown R."/>
            <person name="Browne H."/>
            <person name="Corton N."/>
            <person name="Hauser H."/>
            <person name="Gamble J."/>
            <person name="Gilderthorp R."/>
            <person name="Marcello L."/>
            <person name="McQuillan J."/>
            <person name="Otto T.D."/>
            <person name="Quail M.A."/>
            <person name="Sanders M.J."/>
            <person name="van Tonder A."/>
            <person name="Ginger M.L."/>
            <person name="Field M.C."/>
            <person name="Barry J.D."/>
            <person name="Hertz-Fowler C."/>
            <person name="Berriman M."/>
        </authorList>
    </citation>
    <scope>NUCLEOTIDE SEQUENCE [LARGE SCALE GENOMIC DNA]</scope>
    <source>
        <strain evidence="1 2">IL3000</strain>
    </source>
</reference>
<dbReference type="EMBL" id="CAEQ01002689">
    <property type="protein sequence ID" value="CCD17372.1"/>
    <property type="molecule type" value="Genomic_DNA"/>
</dbReference>
<proteinExistence type="predicted"/>
<comment type="caution">
    <text evidence="1">The sequence shown here is derived from an EMBL/GenBank/DDBJ whole genome shotgun (WGS) entry which is preliminary data.</text>
</comment>
<dbReference type="Proteomes" id="UP000000702">
    <property type="component" value="Unassembled WGS sequence"/>
</dbReference>
<reference evidence="2" key="1">
    <citation type="submission" date="2011-07" db="EMBL/GenBank/DDBJ databases">
        <title>Divergent evolution of antigenic variation in African trypanosomes.</title>
        <authorList>
            <person name="Jackson A.P."/>
            <person name="Berry A."/>
            <person name="Allison H.C."/>
            <person name="Burton P."/>
            <person name="Anderson J."/>
            <person name="Aslett M."/>
            <person name="Brown R."/>
            <person name="Corton N."/>
            <person name="Harris D."/>
            <person name="Hauser H."/>
            <person name="Gamble J."/>
            <person name="Gilderthorp R."/>
            <person name="McQuillan J."/>
            <person name="Quail M.A."/>
            <person name="Sanders M."/>
            <person name="Van Tonder A."/>
            <person name="Ginger M.L."/>
            <person name="Donelson J.E."/>
            <person name="Field M.C."/>
            <person name="Barry J.D."/>
            <person name="Berriman M."/>
            <person name="Hertz-Fowler C."/>
        </authorList>
    </citation>
    <scope>NUCLEOTIDE SEQUENCE [LARGE SCALE GENOMIC DNA]</scope>
    <source>
        <strain evidence="2">IL3000</strain>
    </source>
</reference>
<protein>
    <submittedName>
        <fullName evidence="1">WGS project CAEQ00000000 data, annotated contig 877</fullName>
    </submittedName>
</protein>
<evidence type="ECO:0000313" key="2">
    <source>
        <dbReference type="Proteomes" id="UP000000702"/>
    </source>
</evidence>
<dbReference type="VEuPathDB" id="TriTrypDB:TcIL3000_0_21950"/>
<keyword evidence="2" id="KW-1185">Reference proteome</keyword>
<name>F9WJ69_TRYCI</name>
<evidence type="ECO:0000313" key="1">
    <source>
        <dbReference type="EMBL" id="CCD17372.1"/>
    </source>
</evidence>
<sequence>MRRQFGPVVGPGNRVNPHMDRIRKAKKSTLTQLSHKRGYVAAPSGGTLPALTPMTPVNNGVAPRRYLMNPPPYLQQCEPLVTNGSYNAHERGPPTAMRFGVALQERNESQNVENADMEAENKVTPGVITPPCTSPRRKIEEGSPLKEMLRRIILLEFASKCSERSITIVQTICEVMCKNPAEVVEVMLALEACFCEAVKEQKQQRLLNYWYIVDAIMKLFRDKPDMLEAIFIALPHLLLLYVPWSNSNLAKEHWMVRDRDAESYENLFRVWEYTVPEKITNDIKNLWKNGLPGVGSQ</sequence>
<dbReference type="AlphaFoldDB" id="F9WJ69"/>
<gene>
    <name evidence="1" type="ORF">TCIL3000_0_21950</name>
</gene>